<proteinExistence type="inferred from homology"/>
<keyword evidence="4" id="KW-0813">Transport</keyword>
<evidence type="ECO:0000259" key="12">
    <source>
        <dbReference type="Pfam" id="PF08172"/>
    </source>
</evidence>
<gene>
    <name evidence="14" type="ORF">WJX73_002612</name>
</gene>
<feature type="compositionally biased region" description="Polar residues" evidence="11">
    <location>
        <begin position="272"/>
        <end position="287"/>
    </location>
</feature>
<dbReference type="EMBL" id="JALJOQ010000041">
    <property type="protein sequence ID" value="KAK9805811.1"/>
    <property type="molecule type" value="Genomic_DNA"/>
</dbReference>
<feature type="coiled-coil region" evidence="10">
    <location>
        <begin position="66"/>
        <end position="93"/>
    </location>
</feature>
<comment type="similarity">
    <text evidence="2">Belongs to the CASP family.</text>
</comment>
<keyword evidence="6" id="KW-1133">Transmembrane helix</keyword>
<feature type="region of interest" description="Disordered" evidence="11">
    <location>
        <begin position="174"/>
        <end position="239"/>
    </location>
</feature>
<dbReference type="Pfam" id="PF08172">
    <property type="entry name" value="CASP_C"/>
    <property type="match status" value="1"/>
</dbReference>
<evidence type="ECO:0000256" key="8">
    <source>
        <dbReference type="ARBA" id="ARBA00023054"/>
    </source>
</evidence>
<keyword evidence="9" id="KW-0472">Membrane</keyword>
<comment type="caution">
    <text evidence="14">The sequence shown here is derived from an EMBL/GenBank/DDBJ whole genome shotgun (WGS) entry which is preliminary data.</text>
</comment>
<feature type="compositionally biased region" description="Low complexity" evidence="11">
    <location>
        <begin position="195"/>
        <end position="213"/>
    </location>
</feature>
<feature type="region of interest" description="Disordered" evidence="11">
    <location>
        <begin position="381"/>
        <end position="407"/>
    </location>
</feature>
<evidence type="ECO:0000256" key="5">
    <source>
        <dbReference type="ARBA" id="ARBA00022692"/>
    </source>
</evidence>
<evidence type="ECO:0000313" key="14">
    <source>
        <dbReference type="EMBL" id="KAK9805811.1"/>
    </source>
</evidence>
<keyword evidence="15" id="KW-1185">Reference proteome</keyword>
<comment type="subcellular location">
    <subcellularLocation>
        <location evidence="1">Golgi apparatus membrane</location>
        <topology evidence="1">Single-pass type IV membrane protein</topology>
    </subcellularLocation>
</comment>
<name>A0AAW1P6A3_9CHLO</name>
<dbReference type="GO" id="GO:0006891">
    <property type="term" value="P:intra-Golgi vesicle-mediated transport"/>
    <property type="evidence" value="ECO:0007669"/>
    <property type="project" value="InterPro"/>
</dbReference>
<evidence type="ECO:0000256" key="2">
    <source>
        <dbReference type="ARBA" id="ARBA00006415"/>
    </source>
</evidence>
<dbReference type="PANTHER" id="PTHR14043:SF2">
    <property type="entry name" value="HOMEOBOX PROTEIN CUT"/>
    <property type="match status" value="1"/>
</dbReference>
<protein>
    <recommendedName>
        <fullName evidence="3">Protein CASP</fullName>
    </recommendedName>
</protein>
<organism evidence="14 15">
    <name type="scientific">Symbiochloris irregularis</name>
    <dbReference type="NCBI Taxonomy" id="706552"/>
    <lineage>
        <taxon>Eukaryota</taxon>
        <taxon>Viridiplantae</taxon>
        <taxon>Chlorophyta</taxon>
        <taxon>core chlorophytes</taxon>
        <taxon>Trebouxiophyceae</taxon>
        <taxon>Trebouxiales</taxon>
        <taxon>Trebouxiaceae</taxon>
        <taxon>Symbiochloris</taxon>
    </lineage>
</organism>
<feature type="region of interest" description="Disordered" evidence="11">
    <location>
        <begin position="264"/>
        <end position="289"/>
    </location>
</feature>
<feature type="domain" description="Cux N-terminal" evidence="13">
    <location>
        <begin position="9"/>
        <end position="116"/>
    </location>
</feature>
<evidence type="ECO:0000313" key="15">
    <source>
        <dbReference type="Proteomes" id="UP001465755"/>
    </source>
</evidence>
<dbReference type="Proteomes" id="UP001465755">
    <property type="component" value="Unassembled WGS sequence"/>
</dbReference>
<dbReference type="PANTHER" id="PTHR14043">
    <property type="entry name" value="CCAAT DISPLACEMENT PROTEIN-RELATED"/>
    <property type="match status" value="1"/>
</dbReference>
<feature type="compositionally biased region" description="Basic and acidic residues" evidence="11">
    <location>
        <begin position="174"/>
        <end position="188"/>
    </location>
</feature>
<accession>A0AAW1P6A3</accession>
<sequence>MRGADPLASATGVCNFWKDFDLDAFRSRLDEDGLAIAERQEESSKQRKILADTTKEFRRGASSETLKAVGALLKSFQQEVDRLTNRAKAGEAAFLAVYERMYEAPDPAPGLLWALDTAARTADAEAQAMKLGRELSEFKAESQGLVNQQLTVRKLEERCRQLEAESAARASELEAAKEAARHLERQDREEDAQERAAALEQALQQAQQALRAMQQRHESSQRQLMSMQARSEDEAAGMQSELELTRTEMERAQQRLSLLEHQRQKLEGARDSSPTRSAPAEESSSQIGLKAELNAQRMTTLRLQAQLDQELAESASREAASADVVQGLRETLTAQEASVSALQAQLDARPTSAQMEDLKQRIRVLQAVGFGSLEADDAFPAPAAADSSAESAPQQPSSLPHRTDANGGAAPLEALLLQKNRQLEHALTMARLKLSEVTGDAATAAAQVQDLERELDSCRLLVQRLEEDLMAAQQHGGAARDAGLHRQDTGDVAEDVGSAHENGDHSMVSVLCAQRDRFRARASQLETDLAQAQAEARAARAEHDNLRADNVALVERLRYVQGYASNNRARGAVDVERGHIEGRYSKDYEDSVNPFNHWRDRERHTRRSRLSVVDRLAYELGQLIAGSTQARLFLAVYTLILHALVFGVLMRWGHSHSSQGPMSASELQLLCHRQQHSLQI</sequence>
<evidence type="ECO:0000256" key="10">
    <source>
        <dbReference type="SAM" id="Coils"/>
    </source>
</evidence>
<evidence type="ECO:0000256" key="4">
    <source>
        <dbReference type="ARBA" id="ARBA00022448"/>
    </source>
</evidence>
<evidence type="ECO:0000256" key="7">
    <source>
        <dbReference type="ARBA" id="ARBA00023034"/>
    </source>
</evidence>
<evidence type="ECO:0000256" key="11">
    <source>
        <dbReference type="SAM" id="MobiDB-lite"/>
    </source>
</evidence>
<evidence type="ECO:0000259" key="13">
    <source>
        <dbReference type="Pfam" id="PF25398"/>
    </source>
</evidence>
<feature type="coiled-coil region" evidence="10">
    <location>
        <begin position="434"/>
        <end position="475"/>
    </location>
</feature>
<dbReference type="Pfam" id="PF25398">
    <property type="entry name" value="CUX1_N"/>
    <property type="match status" value="1"/>
</dbReference>
<evidence type="ECO:0000256" key="6">
    <source>
        <dbReference type="ARBA" id="ARBA00022989"/>
    </source>
</evidence>
<dbReference type="InterPro" id="IPR012955">
    <property type="entry name" value="CASP_C"/>
</dbReference>
<evidence type="ECO:0000256" key="3">
    <source>
        <dbReference type="ARBA" id="ARBA00018691"/>
    </source>
</evidence>
<evidence type="ECO:0000256" key="1">
    <source>
        <dbReference type="ARBA" id="ARBA00004409"/>
    </source>
</evidence>
<keyword evidence="8 10" id="KW-0175">Coiled coil</keyword>
<reference evidence="14 15" key="1">
    <citation type="journal article" date="2024" name="Nat. Commun.">
        <title>Phylogenomics reveals the evolutionary origins of lichenization in chlorophyte algae.</title>
        <authorList>
            <person name="Puginier C."/>
            <person name="Libourel C."/>
            <person name="Otte J."/>
            <person name="Skaloud P."/>
            <person name="Haon M."/>
            <person name="Grisel S."/>
            <person name="Petersen M."/>
            <person name="Berrin J.G."/>
            <person name="Delaux P.M."/>
            <person name="Dal Grande F."/>
            <person name="Keller J."/>
        </authorList>
    </citation>
    <scope>NUCLEOTIDE SEQUENCE [LARGE SCALE GENOMIC DNA]</scope>
    <source>
        <strain evidence="14 15">SAG 2036</strain>
    </source>
</reference>
<keyword evidence="7" id="KW-0333">Golgi apparatus</keyword>
<dbReference type="GO" id="GO:0000139">
    <property type="term" value="C:Golgi membrane"/>
    <property type="evidence" value="ECO:0007669"/>
    <property type="project" value="UniProtKB-SubCell"/>
</dbReference>
<feature type="compositionally biased region" description="Low complexity" evidence="11">
    <location>
        <begin position="381"/>
        <end position="400"/>
    </location>
</feature>
<feature type="coiled-coil region" evidence="10">
    <location>
        <begin position="515"/>
        <end position="556"/>
    </location>
</feature>
<feature type="domain" description="CASP C-terminal" evidence="12">
    <location>
        <begin position="444"/>
        <end position="655"/>
    </location>
</feature>
<keyword evidence="5" id="KW-0812">Transmembrane</keyword>
<evidence type="ECO:0000256" key="9">
    <source>
        <dbReference type="ARBA" id="ARBA00023136"/>
    </source>
</evidence>
<dbReference type="AlphaFoldDB" id="A0AAW1P6A3"/>
<dbReference type="InterPro" id="IPR057476">
    <property type="entry name" value="Cux_N"/>
</dbReference>